<keyword evidence="3" id="KW-0813">Transport</keyword>
<dbReference type="EMBL" id="JAQQLI010000033">
    <property type="protein sequence ID" value="MDC7787818.1"/>
    <property type="molecule type" value="Genomic_DNA"/>
</dbReference>
<comment type="caution">
    <text evidence="6">The sequence shown here is derived from an EMBL/GenBank/DDBJ whole genome shotgun (WGS) entry which is preliminary data.</text>
</comment>
<organism evidence="6 7">
    <name type="scientific">Rhodoplanes tepidamans</name>
    <name type="common">Rhodoplanes cryptolactis</name>
    <dbReference type="NCBI Taxonomy" id="200616"/>
    <lineage>
        <taxon>Bacteria</taxon>
        <taxon>Pseudomonadati</taxon>
        <taxon>Pseudomonadota</taxon>
        <taxon>Alphaproteobacteria</taxon>
        <taxon>Hyphomicrobiales</taxon>
        <taxon>Nitrobacteraceae</taxon>
        <taxon>Rhodoplanes</taxon>
    </lineage>
</organism>
<dbReference type="RefSeq" id="WP_272778658.1">
    <property type="nucleotide sequence ID" value="NZ_JAQQLI010000033.1"/>
</dbReference>
<sequence>MRVKVLTPLAVALGLMAAGPASAQGVVKIGVIEAMTGQQQSTGVQTLAAMRLYMQQHGDTVAGKKIELIVKDDGAVADNAKRLAQELIVRDKVNVLVGFAVTPTALAVAPLATEAKIPTIVANAGTSIITERSPYLLRTSFTLPQSSVIIGEWAAKNGIKKVVTIVSDYAPGADSEKTFTEAFTKGGGQVVEALKVPLAAPDFAPFLQRARDASPDAVFVFVPSGQGATFVKQFIERGLDKAGIRIIGPGDVTDDDLLNGMGDQVIGTVTAHMYSADHPSELNKKYVEAFKKANNGLRPNFMSVGGYDAMHLIYEALKKTNGDTNGDKLMAAMKGMAWESPRGPISIDPETRDIVQNIYIRKVEKKNGELYNVEFATFEAVKDPGKAKK</sequence>
<feature type="domain" description="Leucine-binding protein" evidence="5">
    <location>
        <begin position="27"/>
        <end position="366"/>
    </location>
</feature>
<reference evidence="6" key="2">
    <citation type="submission" date="2023-02" db="EMBL/GenBank/DDBJ databases">
        <authorList>
            <person name="Rayyan A."/>
            <person name="Meyer T."/>
            <person name="Kyndt J.A."/>
        </authorList>
    </citation>
    <scope>NUCLEOTIDE SEQUENCE</scope>
    <source>
        <strain evidence="6">DSM 9987</strain>
    </source>
</reference>
<feature type="signal peptide" evidence="4">
    <location>
        <begin position="1"/>
        <end position="23"/>
    </location>
</feature>
<evidence type="ECO:0000313" key="7">
    <source>
        <dbReference type="Proteomes" id="UP001165652"/>
    </source>
</evidence>
<evidence type="ECO:0000313" key="6">
    <source>
        <dbReference type="EMBL" id="MDC7787818.1"/>
    </source>
</evidence>
<evidence type="ECO:0000256" key="2">
    <source>
        <dbReference type="ARBA" id="ARBA00022729"/>
    </source>
</evidence>
<gene>
    <name evidence="6" type="ORF">PQJ73_19175</name>
</gene>
<dbReference type="PANTHER" id="PTHR30483:SF6">
    <property type="entry name" value="PERIPLASMIC BINDING PROTEIN OF ABC TRANSPORTER FOR NATURAL AMINO ACIDS"/>
    <property type="match status" value="1"/>
</dbReference>
<evidence type="ECO:0000256" key="4">
    <source>
        <dbReference type="SAM" id="SignalP"/>
    </source>
</evidence>
<keyword evidence="3" id="KW-0029">Amino-acid transport</keyword>
<comment type="similarity">
    <text evidence="1">Belongs to the leucine-binding protein family.</text>
</comment>
<dbReference type="InterPro" id="IPR028082">
    <property type="entry name" value="Peripla_BP_I"/>
</dbReference>
<dbReference type="Gene3D" id="3.40.50.2300">
    <property type="match status" value="2"/>
</dbReference>
<dbReference type="Proteomes" id="UP001165652">
    <property type="component" value="Unassembled WGS sequence"/>
</dbReference>
<reference evidence="6" key="1">
    <citation type="journal article" date="2023" name="Microbiol Resour">
        <title>Genome Sequences of Rhodoplanes serenus and Two Thermotolerant Strains, Rhodoplanes tepidamans and 'Rhodoplanes cryptolactis,' Further Refine the Genus.</title>
        <authorList>
            <person name="Rayyan A.A."/>
            <person name="Kyndt J.A."/>
        </authorList>
    </citation>
    <scope>NUCLEOTIDE SEQUENCE</scope>
    <source>
        <strain evidence="6">DSM 9987</strain>
    </source>
</reference>
<dbReference type="InterPro" id="IPR051010">
    <property type="entry name" value="BCAA_transport"/>
</dbReference>
<evidence type="ECO:0000256" key="3">
    <source>
        <dbReference type="ARBA" id="ARBA00022970"/>
    </source>
</evidence>
<dbReference type="Pfam" id="PF13458">
    <property type="entry name" value="Peripla_BP_6"/>
    <property type="match status" value="1"/>
</dbReference>
<evidence type="ECO:0000259" key="5">
    <source>
        <dbReference type="Pfam" id="PF13458"/>
    </source>
</evidence>
<dbReference type="InterPro" id="IPR028081">
    <property type="entry name" value="Leu-bd"/>
</dbReference>
<proteinExistence type="inferred from homology"/>
<name>A0ABT5JEF0_RHOTP</name>
<dbReference type="CDD" id="cd20013">
    <property type="entry name" value="PBP1_RPA0985_benzoate-like"/>
    <property type="match status" value="1"/>
</dbReference>
<dbReference type="SUPFAM" id="SSF53822">
    <property type="entry name" value="Periplasmic binding protein-like I"/>
    <property type="match status" value="1"/>
</dbReference>
<evidence type="ECO:0000256" key="1">
    <source>
        <dbReference type="ARBA" id="ARBA00010062"/>
    </source>
</evidence>
<accession>A0ABT5JEF0</accession>
<keyword evidence="7" id="KW-1185">Reference proteome</keyword>
<keyword evidence="2 4" id="KW-0732">Signal</keyword>
<dbReference type="PANTHER" id="PTHR30483">
    <property type="entry name" value="LEUCINE-SPECIFIC-BINDING PROTEIN"/>
    <property type="match status" value="1"/>
</dbReference>
<protein>
    <submittedName>
        <fullName evidence="6">ABC transporter substrate-binding protein</fullName>
    </submittedName>
</protein>
<feature type="chain" id="PRO_5046429835" evidence="4">
    <location>
        <begin position="24"/>
        <end position="389"/>
    </location>
</feature>